<feature type="region of interest" description="Disordered" evidence="1">
    <location>
        <begin position="1"/>
        <end position="24"/>
    </location>
</feature>
<dbReference type="PROSITE" id="PS51781">
    <property type="entry name" value="SH3B"/>
    <property type="match status" value="1"/>
</dbReference>
<dbReference type="EMBL" id="JAYKOT010000001">
    <property type="protein sequence ID" value="MEB3428799.1"/>
    <property type="molecule type" value="Genomic_DNA"/>
</dbReference>
<dbReference type="Gene3D" id="2.30.30.40">
    <property type="entry name" value="SH3 Domains"/>
    <property type="match status" value="2"/>
</dbReference>
<dbReference type="Pfam" id="PF08239">
    <property type="entry name" value="SH3_3"/>
    <property type="match status" value="2"/>
</dbReference>
<comment type="caution">
    <text evidence="3">The sequence shown here is derived from an EMBL/GenBank/DDBJ whole genome shotgun (WGS) entry which is preliminary data.</text>
</comment>
<sequence length="145" mass="16070">MEKNKKKYSVSEGPLNVRKEASSDSELMGQLQTGDVIEALEEKEVAGEAWVKFSKDDLSGWVSVKYLSVDIGISPIATYKIVIPDLNVRKEPKTDSDVLTTLGYWQSVDVFEKITNENGEVWLKIKSAGSSDGFGYILSDMAVEE</sequence>
<dbReference type="Proteomes" id="UP001357733">
    <property type="component" value="Unassembled WGS sequence"/>
</dbReference>
<dbReference type="SMART" id="SM00287">
    <property type="entry name" value="SH3b"/>
    <property type="match status" value="2"/>
</dbReference>
<dbReference type="PANTHER" id="PTHR34408">
    <property type="entry name" value="FAMILY PROTEIN, PUTATIVE-RELATED"/>
    <property type="match status" value="1"/>
</dbReference>
<organism evidence="3 4">
    <name type="scientific">Citroniella saccharovorans</name>
    <dbReference type="NCBI Taxonomy" id="2053367"/>
    <lineage>
        <taxon>Bacteria</taxon>
        <taxon>Bacillati</taxon>
        <taxon>Bacillota</taxon>
        <taxon>Tissierellia</taxon>
        <taxon>Tissierellales</taxon>
        <taxon>Peptoniphilaceae</taxon>
        <taxon>Citroniella</taxon>
    </lineage>
</organism>
<feature type="domain" description="SH3b" evidence="2">
    <location>
        <begin position="5"/>
        <end position="71"/>
    </location>
</feature>
<keyword evidence="4" id="KW-1185">Reference proteome</keyword>
<reference evidence="3 4" key="1">
    <citation type="submission" date="2024-01" db="EMBL/GenBank/DDBJ databases">
        <title>Complete genome sequence of Citroniella saccharovorans strain M6.X9, isolated from human fecal sample.</title>
        <authorList>
            <person name="Cheng G."/>
            <person name="Westerholm M."/>
            <person name="Schnurer A."/>
        </authorList>
    </citation>
    <scope>NUCLEOTIDE SEQUENCE [LARGE SCALE GENOMIC DNA]</scope>
    <source>
        <strain evidence="3 4">DSM 29873</strain>
    </source>
</reference>
<name>A0AAW9MTA5_9FIRM</name>
<evidence type="ECO:0000313" key="4">
    <source>
        <dbReference type="Proteomes" id="UP001357733"/>
    </source>
</evidence>
<dbReference type="InterPro" id="IPR003646">
    <property type="entry name" value="SH3-like_bac-type"/>
</dbReference>
<dbReference type="PANTHER" id="PTHR34408:SF1">
    <property type="entry name" value="GLYCOSYL HYDROLASE FAMILY 19 DOMAIN-CONTAINING PROTEIN HI_1415"/>
    <property type="match status" value="1"/>
</dbReference>
<dbReference type="InterPro" id="IPR052354">
    <property type="entry name" value="Cell_Wall_Dynamics_Protein"/>
</dbReference>
<evidence type="ECO:0000313" key="3">
    <source>
        <dbReference type="EMBL" id="MEB3428799.1"/>
    </source>
</evidence>
<protein>
    <submittedName>
        <fullName evidence="3">SH3 domain-containing protein</fullName>
    </submittedName>
</protein>
<dbReference type="AlphaFoldDB" id="A0AAW9MTA5"/>
<dbReference type="RefSeq" id="WP_324618827.1">
    <property type="nucleotide sequence ID" value="NZ_JAYKOT010000001.1"/>
</dbReference>
<evidence type="ECO:0000256" key="1">
    <source>
        <dbReference type="SAM" id="MobiDB-lite"/>
    </source>
</evidence>
<gene>
    <name evidence="3" type="ORF">VLK81_01970</name>
</gene>
<proteinExistence type="predicted"/>
<evidence type="ECO:0000259" key="2">
    <source>
        <dbReference type="PROSITE" id="PS51781"/>
    </source>
</evidence>
<accession>A0AAW9MTA5</accession>